<dbReference type="InterPro" id="IPR000843">
    <property type="entry name" value="HTH_LacI"/>
</dbReference>
<evidence type="ECO:0000256" key="1">
    <source>
        <dbReference type="ARBA" id="ARBA00022491"/>
    </source>
</evidence>
<dbReference type="OrthoDB" id="9798934at2"/>
<name>A0A0R0C8H0_9GAMM</name>
<evidence type="ECO:0000256" key="3">
    <source>
        <dbReference type="ARBA" id="ARBA00023125"/>
    </source>
</evidence>
<dbReference type="PRINTS" id="PR00036">
    <property type="entry name" value="HTHLACI"/>
</dbReference>
<dbReference type="Pfam" id="PF13377">
    <property type="entry name" value="Peripla_BP_3"/>
    <property type="match status" value="1"/>
</dbReference>
<reference evidence="6 7" key="1">
    <citation type="submission" date="2015-05" db="EMBL/GenBank/DDBJ databases">
        <title>Genome sequencing and analysis of members of genus Stenotrophomonas.</title>
        <authorList>
            <person name="Patil P.P."/>
            <person name="Midha S."/>
            <person name="Patil P.B."/>
        </authorList>
    </citation>
    <scope>NUCLEOTIDE SEQUENCE [LARGE SCALE GENOMIC DNA]</scope>
    <source>
        <strain evidence="6 7">DSM 18929</strain>
    </source>
</reference>
<keyword evidence="7" id="KW-1185">Reference proteome</keyword>
<organism evidence="6 7">
    <name type="scientific">Stenotrophomonas humi</name>
    <dbReference type="NCBI Taxonomy" id="405444"/>
    <lineage>
        <taxon>Bacteria</taxon>
        <taxon>Pseudomonadati</taxon>
        <taxon>Pseudomonadota</taxon>
        <taxon>Gammaproteobacteria</taxon>
        <taxon>Lysobacterales</taxon>
        <taxon>Lysobacteraceae</taxon>
        <taxon>Stenotrophomonas</taxon>
    </lineage>
</organism>
<dbReference type="PANTHER" id="PTHR30146">
    <property type="entry name" value="LACI-RELATED TRANSCRIPTIONAL REPRESSOR"/>
    <property type="match status" value="1"/>
</dbReference>
<evidence type="ECO:0000256" key="4">
    <source>
        <dbReference type="ARBA" id="ARBA00023163"/>
    </source>
</evidence>
<dbReference type="InterPro" id="IPR010982">
    <property type="entry name" value="Lambda_DNA-bd_dom_sf"/>
</dbReference>
<protein>
    <submittedName>
        <fullName evidence="6">LacI family transcriptional regulator</fullName>
    </submittedName>
</protein>
<comment type="caution">
    <text evidence="6">The sequence shown here is derived from an EMBL/GenBank/DDBJ whole genome shotgun (WGS) entry which is preliminary data.</text>
</comment>
<dbReference type="InterPro" id="IPR046335">
    <property type="entry name" value="LacI/GalR-like_sensor"/>
</dbReference>
<dbReference type="CDD" id="cd01392">
    <property type="entry name" value="HTH_LacI"/>
    <property type="match status" value="1"/>
</dbReference>
<dbReference type="GO" id="GO:0003700">
    <property type="term" value="F:DNA-binding transcription factor activity"/>
    <property type="evidence" value="ECO:0007669"/>
    <property type="project" value="TreeGrafter"/>
</dbReference>
<proteinExistence type="predicted"/>
<dbReference type="SUPFAM" id="SSF53822">
    <property type="entry name" value="Periplasmic binding protein-like I"/>
    <property type="match status" value="1"/>
</dbReference>
<evidence type="ECO:0000313" key="7">
    <source>
        <dbReference type="Proteomes" id="UP000050864"/>
    </source>
</evidence>
<dbReference type="InterPro" id="IPR028082">
    <property type="entry name" value="Peripla_BP_I"/>
</dbReference>
<dbReference type="CDD" id="cd06267">
    <property type="entry name" value="PBP1_LacI_sugar_binding-like"/>
    <property type="match status" value="1"/>
</dbReference>
<evidence type="ECO:0000313" key="6">
    <source>
        <dbReference type="EMBL" id="KRG65932.1"/>
    </source>
</evidence>
<evidence type="ECO:0000256" key="2">
    <source>
        <dbReference type="ARBA" id="ARBA00023015"/>
    </source>
</evidence>
<dbReference type="PATRIC" id="fig|405444.3.peg.2713"/>
<dbReference type="PROSITE" id="PS00356">
    <property type="entry name" value="HTH_LACI_1"/>
    <property type="match status" value="1"/>
</dbReference>
<dbReference type="Proteomes" id="UP000050864">
    <property type="component" value="Unassembled WGS sequence"/>
</dbReference>
<dbReference type="EMBL" id="LDJI01000004">
    <property type="protein sequence ID" value="KRG65932.1"/>
    <property type="molecule type" value="Genomic_DNA"/>
</dbReference>
<dbReference type="SMART" id="SM00354">
    <property type="entry name" value="HTH_LACI"/>
    <property type="match status" value="1"/>
</dbReference>
<dbReference type="PANTHER" id="PTHR30146:SF151">
    <property type="entry name" value="HTH-TYPE TRANSCRIPTIONAL REPRESSOR CYTR"/>
    <property type="match status" value="1"/>
</dbReference>
<keyword evidence="1" id="KW-0678">Repressor</keyword>
<sequence>MTVAKTAITIKDVAREANVSVATVSRALNGHDNVAQAVRTRVLEVANRLRYTPHAAARSLSSRSTQTVGVVLPDLHGEFFSELMRGIDGVASAHRRHLLVSSYHGDPQQQRTVLQTMRGRVDGLLLLSPYAGDAGFLLESLPATIPTVLINTPLADGQHAVFSIDDHAGAVAMTEHLLAQGHRRIAFIGGPAQNHDAQERLRGFRDAMAAQAGGSEAIELPGDFDEASGHRAGMALLKRETLPDAVFAANDMMALGCLYAFAHAGVHVPGQVALAGFDDIPLARFVHPSLTTMQVSIAELGERAMQQLVRQIDDEDASEVHGITLTPSLVVRDSTAARGPS</sequence>
<dbReference type="Gene3D" id="1.10.260.40">
    <property type="entry name" value="lambda repressor-like DNA-binding domains"/>
    <property type="match status" value="1"/>
</dbReference>
<feature type="domain" description="HTH lacI-type" evidence="5">
    <location>
        <begin position="8"/>
        <end position="62"/>
    </location>
</feature>
<dbReference type="AlphaFoldDB" id="A0A0R0C8H0"/>
<dbReference type="STRING" id="405444.ABB26_01550"/>
<keyword evidence="2" id="KW-0805">Transcription regulation</keyword>
<evidence type="ECO:0000259" key="5">
    <source>
        <dbReference type="PROSITE" id="PS50932"/>
    </source>
</evidence>
<dbReference type="SUPFAM" id="SSF47413">
    <property type="entry name" value="lambda repressor-like DNA-binding domains"/>
    <property type="match status" value="1"/>
</dbReference>
<keyword evidence="3" id="KW-0238">DNA-binding</keyword>
<dbReference type="Pfam" id="PF00356">
    <property type="entry name" value="LacI"/>
    <property type="match status" value="1"/>
</dbReference>
<gene>
    <name evidence="6" type="ORF">ABB26_01550</name>
</gene>
<keyword evidence="4" id="KW-0804">Transcription</keyword>
<dbReference type="PROSITE" id="PS50932">
    <property type="entry name" value="HTH_LACI_2"/>
    <property type="match status" value="1"/>
</dbReference>
<accession>A0A0R0C8H0</accession>
<dbReference type="GO" id="GO:0000976">
    <property type="term" value="F:transcription cis-regulatory region binding"/>
    <property type="evidence" value="ECO:0007669"/>
    <property type="project" value="TreeGrafter"/>
</dbReference>
<dbReference type="Gene3D" id="3.40.50.2300">
    <property type="match status" value="2"/>
</dbReference>